<comment type="caution">
    <text evidence="2">The sequence shown here is derived from an EMBL/GenBank/DDBJ whole genome shotgun (WGS) entry which is preliminary data.</text>
</comment>
<reference evidence="2" key="1">
    <citation type="submission" date="2016-03" db="EMBL/GenBank/DDBJ databases">
        <title>Mechanisms controlling the formation of the plant cell surface in tip-growing cells are functionally conserved among land plants.</title>
        <authorList>
            <person name="Honkanen S."/>
            <person name="Jones V.A."/>
            <person name="Morieri G."/>
            <person name="Champion C."/>
            <person name="Hetherington A.J."/>
            <person name="Kelly S."/>
            <person name="Saint-Marcoux D."/>
            <person name="Proust H."/>
            <person name="Prescott H."/>
            <person name="Dolan L."/>
        </authorList>
    </citation>
    <scope>NUCLEOTIDE SEQUENCE [LARGE SCALE GENOMIC DNA]</scope>
    <source>
        <tissue evidence="2">Whole gametophyte</tissue>
    </source>
</reference>
<gene>
    <name evidence="2" type="ORF">AXG93_4548s1030</name>
</gene>
<organism evidence="2 3">
    <name type="scientific">Marchantia polymorpha subsp. ruderalis</name>
    <dbReference type="NCBI Taxonomy" id="1480154"/>
    <lineage>
        <taxon>Eukaryota</taxon>
        <taxon>Viridiplantae</taxon>
        <taxon>Streptophyta</taxon>
        <taxon>Embryophyta</taxon>
        <taxon>Marchantiophyta</taxon>
        <taxon>Marchantiopsida</taxon>
        <taxon>Marchantiidae</taxon>
        <taxon>Marchantiales</taxon>
        <taxon>Marchantiaceae</taxon>
        <taxon>Marchantia</taxon>
    </lineage>
</organism>
<dbReference type="Proteomes" id="UP000077202">
    <property type="component" value="Unassembled WGS sequence"/>
</dbReference>
<accession>A0A176WBE8</accession>
<feature type="region of interest" description="Disordered" evidence="1">
    <location>
        <begin position="26"/>
        <end position="50"/>
    </location>
</feature>
<sequence length="85" mass="9496">MPKRRARPKKKANRKMIVSEFLKSSVAMSETATSTTDEDMREETESSSNRVVAQVGGTMVDALEIPSPPLAEKVVRFKVEKKTLE</sequence>
<dbReference type="AlphaFoldDB" id="A0A176WBE8"/>
<evidence type="ECO:0000313" key="2">
    <source>
        <dbReference type="EMBL" id="OAE29426.1"/>
    </source>
</evidence>
<evidence type="ECO:0000313" key="3">
    <source>
        <dbReference type="Proteomes" id="UP000077202"/>
    </source>
</evidence>
<proteinExistence type="predicted"/>
<feature type="compositionally biased region" description="Polar residues" evidence="1">
    <location>
        <begin position="26"/>
        <end position="35"/>
    </location>
</feature>
<protein>
    <submittedName>
        <fullName evidence="2">Uncharacterized protein</fullName>
    </submittedName>
</protein>
<evidence type="ECO:0000256" key="1">
    <source>
        <dbReference type="SAM" id="MobiDB-lite"/>
    </source>
</evidence>
<keyword evidence="3" id="KW-1185">Reference proteome</keyword>
<dbReference type="EMBL" id="LVLJ01001460">
    <property type="protein sequence ID" value="OAE29426.1"/>
    <property type="molecule type" value="Genomic_DNA"/>
</dbReference>
<name>A0A176WBE8_MARPO</name>